<keyword evidence="8" id="KW-0808">Transferase</keyword>
<dbReference type="GO" id="GO:0005543">
    <property type="term" value="F:phospholipid binding"/>
    <property type="evidence" value="ECO:0007669"/>
    <property type="project" value="TreeGrafter"/>
</dbReference>
<evidence type="ECO:0000256" key="3">
    <source>
        <dbReference type="ARBA" id="ARBA00012687"/>
    </source>
</evidence>
<comment type="caution">
    <text evidence="12">The sequence shown here is derived from an EMBL/GenBank/DDBJ whole genome shotgun (WGS) entry which is preliminary data.</text>
</comment>
<evidence type="ECO:0000313" key="13">
    <source>
        <dbReference type="Proteomes" id="UP000054761"/>
    </source>
</evidence>
<evidence type="ECO:0000256" key="4">
    <source>
        <dbReference type="ARBA" id="ARBA00020902"/>
    </source>
</evidence>
<name>A0A0W0VGZ6_9GAMM</name>
<dbReference type="PATRIC" id="fig|454.4.peg.2195"/>
<comment type="catalytic activity">
    <reaction evidence="10">
        <text>a lipid X + a UDP-2-N,3-O-bis[(3R)-3-hydroxyacyl]-alpha-D-glucosamine = a lipid A disaccharide + UDP + H(+)</text>
        <dbReference type="Rhea" id="RHEA:67828"/>
        <dbReference type="ChEBI" id="CHEBI:15378"/>
        <dbReference type="ChEBI" id="CHEBI:58223"/>
        <dbReference type="ChEBI" id="CHEBI:137748"/>
        <dbReference type="ChEBI" id="CHEBI:176338"/>
        <dbReference type="ChEBI" id="CHEBI:176343"/>
        <dbReference type="EC" id="2.4.1.182"/>
    </reaction>
</comment>
<dbReference type="STRING" id="454.Lisr_2014"/>
<evidence type="ECO:0000256" key="10">
    <source>
        <dbReference type="ARBA" id="ARBA00048975"/>
    </source>
</evidence>
<keyword evidence="9" id="KW-0443">Lipid metabolism</keyword>
<evidence type="ECO:0000256" key="1">
    <source>
        <dbReference type="ARBA" id="ARBA00002056"/>
    </source>
</evidence>
<dbReference type="SUPFAM" id="SSF53756">
    <property type="entry name" value="UDP-Glycosyltransferase/glycogen phosphorylase"/>
    <property type="match status" value="1"/>
</dbReference>
<proteinExistence type="inferred from homology"/>
<sequence>MLNTKHIVVVSGEESGDQHASELIKDFKTKYPAAHFSGIGGRHMKNAGCELIYDLASHGVTGFSEVFMHLRILKKALTTIKQHIKKHKPDLLILVDCPSFNLRVAKYAKRSLGLRILYYISPQIWAWKAGRIQLIRECIDRMAVIFPFEKTIYEKAGVPVNFVGHPLVDKVKPSNESVDSLISELGLPIGKKIIALLPGSRGHEIQRHMPVLNKTIQQLTNTYDNLHFVIPVAGTVNPLKITSCLSPENAQRVTLIKGRAIDVVSCSHFVIVASGTASLECALLEKPMCIIYKSSFLTYLAASKLIKVQYLGLCNLLSNRMIVPELLQYDLNTSELSQLAEHFLNEDQASFAMVERLKYLKHSLSSSNADCTLLQLVENELNLT</sequence>
<comment type="function">
    <text evidence="1">Condensation of UDP-2,3-diacylglucosamine and 2,3-diacylglucosamine-1-phosphate to form lipid A disaccharide, a precursor of lipid A, a phosphorylated glycolipid that anchors the lipopolysaccharide to the outer membrane of the cell.</text>
</comment>
<keyword evidence="13" id="KW-1185">Reference proteome</keyword>
<dbReference type="GO" id="GO:0008915">
    <property type="term" value="F:lipid-A-disaccharide synthase activity"/>
    <property type="evidence" value="ECO:0007669"/>
    <property type="project" value="UniProtKB-UniRule"/>
</dbReference>
<evidence type="ECO:0000256" key="2">
    <source>
        <dbReference type="ARBA" id="ARBA00007868"/>
    </source>
</evidence>
<evidence type="ECO:0000256" key="5">
    <source>
        <dbReference type="ARBA" id="ARBA00022516"/>
    </source>
</evidence>
<evidence type="ECO:0000256" key="9">
    <source>
        <dbReference type="ARBA" id="ARBA00023098"/>
    </source>
</evidence>
<protein>
    <recommendedName>
        <fullName evidence="4 11">Lipid-A-disaccharide synthase</fullName>
        <ecNumber evidence="3 11">2.4.1.182</ecNumber>
    </recommendedName>
</protein>
<dbReference type="EMBL" id="LNYH01000112">
    <property type="protein sequence ID" value="KTD19452.1"/>
    <property type="molecule type" value="Genomic_DNA"/>
</dbReference>
<dbReference type="RefSeq" id="WP_058502332.1">
    <property type="nucleotide sequence ID" value="NZ_CAAAJA010000010.1"/>
</dbReference>
<organism evidence="12 13">
    <name type="scientific">Legionella israelensis</name>
    <dbReference type="NCBI Taxonomy" id="454"/>
    <lineage>
        <taxon>Bacteria</taxon>
        <taxon>Pseudomonadati</taxon>
        <taxon>Pseudomonadota</taxon>
        <taxon>Gammaproteobacteria</taxon>
        <taxon>Legionellales</taxon>
        <taxon>Legionellaceae</taxon>
        <taxon>Legionella</taxon>
    </lineage>
</organism>
<dbReference type="Proteomes" id="UP000054761">
    <property type="component" value="Unassembled WGS sequence"/>
</dbReference>
<dbReference type="NCBIfam" id="TIGR00215">
    <property type="entry name" value="lpxB"/>
    <property type="match status" value="1"/>
</dbReference>
<dbReference type="PANTHER" id="PTHR30372">
    <property type="entry name" value="LIPID-A-DISACCHARIDE SYNTHASE"/>
    <property type="match status" value="1"/>
</dbReference>
<dbReference type="OrthoDB" id="9801642at2"/>
<keyword evidence="5" id="KW-0444">Lipid biosynthesis</keyword>
<keyword evidence="6" id="KW-0441">Lipid A biosynthesis</keyword>
<dbReference type="EC" id="2.4.1.182" evidence="3 11"/>
<gene>
    <name evidence="12" type="primary">lpxB</name>
    <name evidence="12" type="ORF">Lisr_2014</name>
</gene>
<dbReference type="GO" id="GO:0009245">
    <property type="term" value="P:lipid A biosynthetic process"/>
    <property type="evidence" value="ECO:0007669"/>
    <property type="project" value="UniProtKB-UniRule"/>
</dbReference>
<dbReference type="Pfam" id="PF02684">
    <property type="entry name" value="LpxB"/>
    <property type="match status" value="1"/>
</dbReference>
<evidence type="ECO:0000256" key="6">
    <source>
        <dbReference type="ARBA" id="ARBA00022556"/>
    </source>
</evidence>
<evidence type="ECO:0000256" key="8">
    <source>
        <dbReference type="ARBA" id="ARBA00022679"/>
    </source>
</evidence>
<accession>A0A0W0VGZ6</accession>
<evidence type="ECO:0000256" key="11">
    <source>
        <dbReference type="NCBIfam" id="TIGR00215"/>
    </source>
</evidence>
<reference evidence="12 13" key="1">
    <citation type="submission" date="2015-11" db="EMBL/GenBank/DDBJ databases">
        <title>Genomic analysis of 38 Legionella species identifies large and diverse effector repertoires.</title>
        <authorList>
            <person name="Burstein D."/>
            <person name="Amaro F."/>
            <person name="Zusman T."/>
            <person name="Lifshitz Z."/>
            <person name="Cohen O."/>
            <person name="Gilbert J.A."/>
            <person name="Pupko T."/>
            <person name="Shuman H.A."/>
            <person name="Segal G."/>
        </authorList>
    </citation>
    <scope>NUCLEOTIDE SEQUENCE [LARGE SCALE GENOMIC DNA]</scope>
    <source>
        <strain evidence="12 13">Bercovier 4</strain>
    </source>
</reference>
<evidence type="ECO:0000256" key="7">
    <source>
        <dbReference type="ARBA" id="ARBA00022676"/>
    </source>
</evidence>
<dbReference type="InterPro" id="IPR003835">
    <property type="entry name" value="Glyco_trans_19"/>
</dbReference>
<dbReference type="GO" id="GO:0016020">
    <property type="term" value="C:membrane"/>
    <property type="evidence" value="ECO:0007669"/>
    <property type="project" value="GOC"/>
</dbReference>
<dbReference type="AlphaFoldDB" id="A0A0W0VGZ6"/>
<comment type="similarity">
    <text evidence="2">Belongs to the LpxB family.</text>
</comment>
<keyword evidence="7" id="KW-0328">Glycosyltransferase</keyword>
<evidence type="ECO:0000313" key="12">
    <source>
        <dbReference type="EMBL" id="KTD19452.1"/>
    </source>
</evidence>
<dbReference type="PANTHER" id="PTHR30372:SF4">
    <property type="entry name" value="LIPID-A-DISACCHARIDE SYNTHASE, MITOCHONDRIAL-RELATED"/>
    <property type="match status" value="1"/>
</dbReference>